<dbReference type="RefSeq" id="WP_283417326.1">
    <property type="nucleotide sequence ID" value="NZ_FXUO01000006.1"/>
</dbReference>
<dbReference type="Gene3D" id="3.40.50.2000">
    <property type="entry name" value="Glycogen Phosphorylase B"/>
    <property type="match status" value="2"/>
</dbReference>
<name>A0ABY1R439_9FLAO</name>
<sequence>MKILIDCSNLRAGGGIQVAISFINDLNKLNLDYHFLVVLSPQMENFFTGKFGENFSFQNLNSNNHDNIFKRSKELKKIEEKFSPDIIFTVFGPSYHKSNFPKIVGFAIPHLIYYNSPYIKNLSITGKIKNKILMTFKKKFFIKNSDALIFETEDARTTFINKFANNKKSYVVGNTLNEIFTRKEDWKFKNFNFKSDINILYLTANYPHKNISIIPKIIDVLLNDYKLENFKFILSIKKEDLGFSDKYDNYIEYIGKVNIENVPSLYDQVDILFMPTLLEVFSTSYLEGMYMSKPIITSDMSFARDVCQDGAIYCDALDAGSYANAIITVISNEDIKNKLIENGLKNFKRFGSSMDRTKNYLRILIDNTNKNGNTK</sequence>
<reference evidence="3 4" key="1">
    <citation type="submission" date="2017-05" db="EMBL/GenBank/DDBJ databases">
        <authorList>
            <person name="Varghese N."/>
            <person name="Submissions S."/>
        </authorList>
    </citation>
    <scope>NUCLEOTIDE SEQUENCE [LARGE SCALE GENOMIC DNA]</scope>
    <source>
        <strain evidence="3 4">DSM 18015</strain>
    </source>
</reference>
<dbReference type="SUPFAM" id="SSF53756">
    <property type="entry name" value="UDP-Glycosyltransferase/glycogen phosphorylase"/>
    <property type="match status" value="1"/>
</dbReference>
<feature type="domain" description="Glycosyl transferase family 1" evidence="2">
    <location>
        <begin position="184"/>
        <end position="344"/>
    </location>
</feature>
<dbReference type="EMBL" id="FXUO01000006">
    <property type="protein sequence ID" value="SMP94819.1"/>
    <property type="molecule type" value="Genomic_DNA"/>
</dbReference>
<dbReference type="PANTHER" id="PTHR46401">
    <property type="entry name" value="GLYCOSYLTRANSFERASE WBBK-RELATED"/>
    <property type="match status" value="1"/>
</dbReference>
<dbReference type="Pfam" id="PF00534">
    <property type="entry name" value="Glycos_transf_1"/>
    <property type="match status" value="1"/>
</dbReference>
<evidence type="ECO:0000313" key="4">
    <source>
        <dbReference type="Proteomes" id="UP001158050"/>
    </source>
</evidence>
<proteinExistence type="predicted"/>
<protein>
    <submittedName>
        <fullName evidence="3">Glycosyltransferase involved in cell wall bisynthesis</fullName>
    </submittedName>
</protein>
<evidence type="ECO:0000259" key="2">
    <source>
        <dbReference type="Pfam" id="PF00534"/>
    </source>
</evidence>
<accession>A0ABY1R439</accession>
<comment type="caution">
    <text evidence="3">The sequence shown here is derived from an EMBL/GenBank/DDBJ whole genome shotgun (WGS) entry which is preliminary data.</text>
</comment>
<gene>
    <name evidence="3" type="ORF">SAMN05421679_106143</name>
</gene>
<keyword evidence="4" id="KW-1185">Reference proteome</keyword>
<keyword evidence="1" id="KW-0808">Transferase</keyword>
<organism evidence="3 4">
    <name type="scientific">Epilithonimonas pallida</name>
    <dbReference type="NCBI Taxonomy" id="373671"/>
    <lineage>
        <taxon>Bacteria</taxon>
        <taxon>Pseudomonadati</taxon>
        <taxon>Bacteroidota</taxon>
        <taxon>Flavobacteriia</taxon>
        <taxon>Flavobacteriales</taxon>
        <taxon>Weeksellaceae</taxon>
        <taxon>Chryseobacterium group</taxon>
        <taxon>Epilithonimonas</taxon>
    </lineage>
</organism>
<dbReference type="InterPro" id="IPR001296">
    <property type="entry name" value="Glyco_trans_1"/>
</dbReference>
<dbReference type="Proteomes" id="UP001158050">
    <property type="component" value="Unassembled WGS sequence"/>
</dbReference>
<dbReference type="PANTHER" id="PTHR46401:SF2">
    <property type="entry name" value="GLYCOSYLTRANSFERASE WBBK-RELATED"/>
    <property type="match status" value="1"/>
</dbReference>
<evidence type="ECO:0000256" key="1">
    <source>
        <dbReference type="ARBA" id="ARBA00022679"/>
    </source>
</evidence>
<evidence type="ECO:0000313" key="3">
    <source>
        <dbReference type="EMBL" id="SMP94819.1"/>
    </source>
</evidence>